<keyword evidence="2" id="KW-0413">Isomerase</keyword>
<accession>A0A1H1WAF3</accession>
<dbReference type="Proteomes" id="UP000199679">
    <property type="component" value="Chromosome I"/>
</dbReference>
<evidence type="ECO:0000256" key="2">
    <source>
        <dbReference type="ARBA" id="ARBA00023235"/>
    </source>
</evidence>
<proteinExistence type="inferred from homology"/>
<dbReference type="AlphaFoldDB" id="A0A1H1WAF3"/>
<reference evidence="3 4" key="1">
    <citation type="submission" date="2016-10" db="EMBL/GenBank/DDBJ databases">
        <authorList>
            <person name="de Groot N.N."/>
        </authorList>
    </citation>
    <scope>NUCLEOTIDE SEQUENCE [LARGE SCALE GENOMIC DNA]</scope>
    <source>
        <strain evidence="3 4">MP1X4</strain>
    </source>
</reference>
<dbReference type="EMBL" id="LT629740">
    <property type="protein sequence ID" value="SDS93406.1"/>
    <property type="molecule type" value="Genomic_DNA"/>
</dbReference>
<dbReference type="InterPro" id="IPR015942">
    <property type="entry name" value="Asp/Glu/hydantoin_racemase"/>
</dbReference>
<dbReference type="InterPro" id="IPR033134">
    <property type="entry name" value="Asp/Glu_racemase_AS_2"/>
</dbReference>
<dbReference type="PROSITE" id="PS00923">
    <property type="entry name" value="ASP_GLU_RACEMASE_1"/>
    <property type="match status" value="1"/>
</dbReference>
<dbReference type="PANTHER" id="PTHR21198:SF7">
    <property type="entry name" value="ASPARTATE-GLUTAMATE RACEMASE FAMILY"/>
    <property type="match status" value="1"/>
</dbReference>
<dbReference type="GO" id="GO:0047661">
    <property type="term" value="F:amino-acid racemase activity"/>
    <property type="evidence" value="ECO:0007669"/>
    <property type="project" value="InterPro"/>
</dbReference>
<dbReference type="PANTHER" id="PTHR21198">
    <property type="entry name" value="GLUTAMATE RACEMASE"/>
    <property type="match status" value="1"/>
</dbReference>
<evidence type="ECO:0000256" key="1">
    <source>
        <dbReference type="ARBA" id="ARBA00007847"/>
    </source>
</evidence>
<protein>
    <submittedName>
        <fullName evidence="3">Aspartate racemase</fullName>
    </submittedName>
</protein>
<comment type="similarity">
    <text evidence="1">Belongs to the aspartate/glutamate racemases family.</text>
</comment>
<dbReference type="NCBIfam" id="TIGR00035">
    <property type="entry name" value="asp_race"/>
    <property type="match status" value="1"/>
</dbReference>
<evidence type="ECO:0000313" key="4">
    <source>
        <dbReference type="Proteomes" id="UP000199679"/>
    </source>
</evidence>
<dbReference type="PROSITE" id="PS00924">
    <property type="entry name" value="ASP_GLU_RACEMASE_2"/>
    <property type="match status" value="1"/>
</dbReference>
<organism evidence="3 4">
    <name type="scientific">Mucilaginibacter mallensis</name>
    <dbReference type="NCBI Taxonomy" id="652787"/>
    <lineage>
        <taxon>Bacteria</taxon>
        <taxon>Pseudomonadati</taxon>
        <taxon>Bacteroidota</taxon>
        <taxon>Sphingobacteriia</taxon>
        <taxon>Sphingobacteriales</taxon>
        <taxon>Sphingobacteriaceae</taxon>
        <taxon>Mucilaginibacter</taxon>
    </lineage>
</organism>
<dbReference type="Gene3D" id="3.40.50.1860">
    <property type="match status" value="2"/>
</dbReference>
<dbReference type="InterPro" id="IPR001920">
    <property type="entry name" value="Asp/Glu_race"/>
</dbReference>
<dbReference type="InterPro" id="IPR004380">
    <property type="entry name" value="Asp_race"/>
</dbReference>
<dbReference type="RefSeq" id="WP_091372106.1">
    <property type="nucleotide sequence ID" value="NZ_LT629740.1"/>
</dbReference>
<gene>
    <name evidence="3" type="ORF">SAMN05216490_2124</name>
</gene>
<dbReference type="Pfam" id="PF01177">
    <property type="entry name" value="Asp_Glu_race"/>
    <property type="match status" value="1"/>
</dbReference>
<dbReference type="STRING" id="652787.SAMN05216490_2124"/>
<dbReference type="OrthoDB" id="9803739at2"/>
<dbReference type="SUPFAM" id="SSF53681">
    <property type="entry name" value="Aspartate/glutamate racemase"/>
    <property type="match status" value="2"/>
</dbReference>
<dbReference type="InterPro" id="IPR018187">
    <property type="entry name" value="Asp/Glu_racemase_AS_1"/>
</dbReference>
<evidence type="ECO:0000313" key="3">
    <source>
        <dbReference type="EMBL" id="SDS93406.1"/>
    </source>
</evidence>
<sequence>MKILGLIGGISWVSTLDYYKLINEGINEKLGDLNFAECMIYSFNYADIKRNNDANDWDKTLEMITKASLSMKNGGAEAIVLCANTMHLIADRLEENIQIPVIHIASATANAITSKGIKKVGLLGTKFTMERDFFTSKLNEKGIEAIIPDDDERDFLHYTIFEELGRGIINPDTKRYYINVINKLIARGAEGIILGCTEIPLLINSTDVDIPLFDTASIHAKAAVEFALG</sequence>
<name>A0A1H1WAF3_MUCMA</name>
<keyword evidence="4" id="KW-1185">Reference proteome</keyword>